<evidence type="ECO:0000313" key="2">
    <source>
        <dbReference type="EMBL" id="WOJ89534.1"/>
    </source>
</evidence>
<accession>A0ABZ0HSJ2</accession>
<name>A0ABZ0HSJ2_9HYPH</name>
<reference evidence="2 3" key="1">
    <citation type="submission" date="2023-10" db="EMBL/GenBank/DDBJ databases">
        <title>Novel methanotroph of the genus Methylocapsa from a subarctic wetland.</title>
        <authorList>
            <person name="Belova S.E."/>
            <person name="Oshkin I.Y."/>
            <person name="Miroshnikov K."/>
            <person name="Dedysh S.N."/>
        </authorList>
    </citation>
    <scope>NUCLEOTIDE SEQUENCE [LARGE SCALE GENOMIC DNA]</scope>
    <source>
        <strain evidence="2 3">RX1</strain>
    </source>
</reference>
<feature type="coiled-coil region" evidence="1">
    <location>
        <begin position="85"/>
        <end position="119"/>
    </location>
</feature>
<organism evidence="2 3">
    <name type="scientific">Methylocapsa polymorpha</name>
    <dbReference type="NCBI Taxonomy" id="3080828"/>
    <lineage>
        <taxon>Bacteria</taxon>
        <taxon>Pseudomonadati</taxon>
        <taxon>Pseudomonadota</taxon>
        <taxon>Alphaproteobacteria</taxon>
        <taxon>Hyphomicrobiales</taxon>
        <taxon>Beijerinckiaceae</taxon>
        <taxon>Methylocapsa</taxon>
    </lineage>
</organism>
<evidence type="ECO:0000313" key="3">
    <source>
        <dbReference type="Proteomes" id="UP001626536"/>
    </source>
</evidence>
<dbReference type="EMBL" id="CP136862">
    <property type="protein sequence ID" value="WOJ89534.1"/>
    <property type="molecule type" value="Genomic_DNA"/>
</dbReference>
<sequence>MYLSLGQAAKEAGVAKSTISKALSSGKLSYTEKGTAGYKIDPAELFRVFPKISKPEPDELSANDWKPSKDHGETVPYSAAFEIQLAGLKHLLAEKDRRIADLEADRTHLREDRNRASQNWQEERIRLLKLIEDQTSAVKLLTDQRAKTSVEAEAQKTFWRRLFGSGRRKLSEAA</sequence>
<dbReference type="RefSeq" id="WP_407338982.1">
    <property type="nucleotide sequence ID" value="NZ_CP136862.1"/>
</dbReference>
<keyword evidence="1" id="KW-0175">Coiled coil</keyword>
<proteinExistence type="predicted"/>
<dbReference type="Proteomes" id="UP001626536">
    <property type="component" value="Chromosome"/>
</dbReference>
<protein>
    <submittedName>
        <fullName evidence="2">Uncharacterized protein</fullName>
    </submittedName>
</protein>
<evidence type="ECO:0000256" key="1">
    <source>
        <dbReference type="SAM" id="Coils"/>
    </source>
</evidence>
<keyword evidence="3" id="KW-1185">Reference proteome</keyword>
<gene>
    <name evidence="2" type="ORF">RZS28_17380</name>
</gene>